<evidence type="ECO:0000313" key="1">
    <source>
        <dbReference type="EMBL" id="KRZ61496.1"/>
    </source>
</evidence>
<evidence type="ECO:0000313" key="2">
    <source>
        <dbReference type="Proteomes" id="UP000054721"/>
    </source>
</evidence>
<organism evidence="1 2">
    <name type="scientific">Trichinella nativa</name>
    <dbReference type="NCBI Taxonomy" id="6335"/>
    <lineage>
        <taxon>Eukaryota</taxon>
        <taxon>Metazoa</taxon>
        <taxon>Ecdysozoa</taxon>
        <taxon>Nematoda</taxon>
        <taxon>Enoplea</taxon>
        <taxon>Dorylaimia</taxon>
        <taxon>Trichinellida</taxon>
        <taxon>Trichinellidae</taxon>
        <taxon>Trichinella</taxon>
    </lineage>
</organism>
<dbReference type="Proteomes" id="UP000054721">
    <property type="component" value="Unassembled WGS sequence"/>
</dbReference>
<dbReference type="EMBL" id="JYDW01000017">
    <property type="protein sequence ID" value="KRZ61496.1"/>
    <property type="molecule type" value="Genomic_DNA"/>
</dbReference>
<accession>A0A0V1LPQ9</accession>
<reference evidence="1 2" key="1">
    <citation type="submission" date="2015-05" db="EMBL/GenBank/DDBJ databases">
        <title>Evolution of Trichinella species and genotypes.</title>
        <authorList>
            <person name="Korhonen P.K."/>
            <person name="Edoardo P."/>
            <person name="Giuseppe L.R."/>
            <person name="Gasser R.B."/>
        </authorList>
    </citation>
    <scope>NUCLEOTIDE SEQUENCE [LARGE SCALE GENOMIC DNA]</scope>
    <source>
        <strain evidence="1">ISS10</strain>
    </source>
</reference>
<keyword evidence="2" id="KW-1185">Reference proteome</keyword>
<protein>
    <submittedName>
        <fullName evidence="1">Uncharacterized protein</fullName>
    </submittedName>
</protein>
<gene>
    <name evidence="1" type="ORF">T02_7703</name>
</gene>
<proteinExistence type="predicted"/>
<dbReference type="AlphaFoldDB" id="A0A0V1LPQ9"/>
<sequence>MQFPSVQIPRQGCIATGGCKKCSLVPCNQFLVLHVYQSLKRTGYYETKWLIDSFIVEQRLSLPILFGFPVGRSSETLYIF</sequence>
<name>A0A0V1LPQ9_9BILA</name>
<comment type="caution">
    <text evidence="1">The sequence shown here is derived from an EMBL/GenBank/DDBJ whole genome shotgun (WGS) entry which is preliminary data.</text>
</comment>